<evidence type="ECO:0000313" key="4">
    <source>
        <dbReference type="Proteomes" id="UP000679220"/>
    </source>
</evidence>
<evidence type="ECO:0000256" key="1">
    <source>
        <dbReference type="SAM" id="Phobius"/>
    </source>
</evidence>
<organism evidence="3 4">
    <name type="scientific">Carboxylicivirga sediminis</name>
    <dbReference type="NCBI Taxonomy" id="2006564"/>
    <lineage>
        <taxon>Bacteria</taxon>
        <taxon>Pseudomonadati</taxon>
        <taxon>Bacteroidota</taxon>
        <taxon>Bacteroidia</taxon>
        <taxon>Marinilabiliales</taxon>
        <taxon>Marinilabiliaceae</taxon>
        <taxon>Carboxylicivirga</taxon>
    </lineage>
</organism>
<sequence length="262" mass="28753">MSTIKGIINNVFVKNIVIAIGVITLALIATFVSLNIYTNHGEYYPVPDFKGLTEEQFSQLIEEKGFRYNIIDSVHIDGYLPGAVIEQIPAPGSMVKENRNIHFTIKAIAPEKVQIPNLVDYSLRNAKVILESYGLVTGELIYVPSEYRNLVIQQLYKGKPVEPGTVVLKGSVIDLHIGKGLSTERTNVPDLKALTLEEAKNYSASVSLNIGAAIYDESVITAEDSIAAFIWKQQPSAETGERIPLGASIDVWLSVDTAKVSY</sequence>
<accession>A0A941F412</accession>
<feature type="transmembrane region" description="Helical" evidence="1">
    <location>
        <begin position="12"/>
        <end position="37"/>
    </location>
</feature>
<dbReference type="InterPro" id="IPR005543">
    <property type="entry name" value="PASTA_dom"/>
</dbReference>
<name>A0A941F412_9BACT</name>
<dbReference type="EMBL" id="JAGTAR010000014">
    <property type="protein sequence ID" value="MBR8535997.1"/>
    <property type="molecule type" value="Genomic_DNA"/>
</dbReference>
<reference evidence="3" key="1">
    <citation type="journal article" date="2018" name="Int. J. Syst. Evol. Microbiol.">
        <title>Carboxylicivirga sediminis sp. nov., isolated from coastal sediment.</title>
        <authorList>
            <person name="Wang F.Q."/>
            <person name="Ren L.H."/>
            <person name="Zou R.J."/>
            <person name="Sun Y.Z."/>
            <person name="Liu X.J."/>
            <person name="Jiang F."/>
            <person name="Liu L.J."/>
        </authorList>
    </citation>
    <scope>NUCLEOTIDE SEQUENCE</scope>
    <source>
        <strain evidence="3">JR1</strain>
    </source>
</reference>
<protein>
    <submittedName>
        <fullName evidence="3">PASTA domain-containing protein</fullName>
    </submittedName>
</protein>
<dbReference type="Gene3D" id="3.30.10.20">
    <property type="match status" value="3"/>
</dbReference>
<evidence type="ECO:0000313" key="3">
    <source>
        <dbReference type="EMBL" id="MBR8535997.1"/>
    </source>
</evidence>
<dbReference type="AlphaFoldDB" id="A0A941F412"/>
<dbReference type="Proteomes" id="UP000679220">
    <property type="component" value="Unassembled WGS sequence"/>
</dbReference>
<feature type="domain" description="PASTA" evidence="2">
    <location>
        <begin position="40"/>
        <end position="107"/>
    </location>
</feature>
<gene>
    <name evidence="3" type="ORF">KDU71_10545</name>
</gene>
<reference evidence="3" key="2">
    <citation type="submission" date="2021-04" db="EMBL/GenBank/DDBJ databases">
        <authorList>
            <person name="Zhang T."/>
            <person name="Zhang Y."/>
            <person name="Lu D."/>
            <person name="Zuo D."/>
            <person name="Du Z."/>
        </authorList>
    </citation>
    <scope>NUCLEOTIDE SEQUENCE</scope>
    <source>
        <strain evidence="3">JR1</strain>
    </source>
</reference>
<dbReference type="SMART" id="SM00740">
    <property type="entry name" value="PASTA"/>
    <property type="match status" value="2"/>
</dbReference>
<dbReference type="RefSeq" id="WP_212190599.1">
    <property type="nucleotide sequence ID" value="NZ_JAGTAR010000014.1"/>
</dbReference>
<keyword evidence="1" id="KW-0812">Transmembrane</keyword>
<keyword evidence="1" id="KW-0472">Membrane</keyword>
<proteinExistence type="predicted"/>
<comment type="caution">
    <text evidence="3">The sequence shown here is derived from an EMBL/GenBank/DDBJ whole genome shotgun (WGS) entry which is preliminary data.</text>
</comment>
<dbReference type="CDD" id="cd06577">
    <property type="entry name" value="PASTA_pknB"/>
    <property type="match status" value="3"/>
</dbReference>
<dbReference type="PROSITE" id="PS51178">
    <property type="entry name" value="PASTA"/>
    <property type="match status" value="2"/>
</dbReference>
<dbReference type="Pfam" id="PF03793">
    <property type="entry name" value="PASTA"/>
    <property type="match status" value="1"/>
</dbReference>
<keyword evidence="4" id="KW-1185">Reference proteome</keyword>
<keyword evidence="1" id="KW-1133">Transmembrane helix</keyword>
<feature type="domain" description="PASTA" evidence="2">
    <location>
        <begin position="109"/>
        <end position="179"/>
    </location>
</feature>
<evidence type="ECO:0000259" key="2">
    <source>
        <dbReference type="PROSITE" id="PS51178"/>
    </source>
</evidence>